<feature type="chain" id="PRO_5037747093" evidence="2">
    <location>
        <begin position="22"/>
        <end position="462"/>
    </location>
</feature>
<feature type="signal peptide" evidence="2">
    <location>
        <begin position="1"/>
        <end position="21"/>
    </location>
</feature>
<dbReference type="Proteomes" id="UP000605253">
    <property type="component" value="Unassembled WGS sequence"/>
</dbReference>
<reference evidence="3" key="1">
    <citation type="journal article" date="2014" name="Int. J. Syst. Evol. Microbiol.">
        <title>Complete genome sequence of Corynebacterium casei LMG S-19264T (=DSM 44701T), isolated from a smear-ripened cheese.</title>
        <authorList>
            <consortium name="US DOE Joint Genome Institute (JGI-PGF)"/>
            <person name="Walter F."/>
            <person name="Albersmeier A."/>
            <person name="Kalinowski J."/>
            <person name="Ruckert C."/>
        </authorList>
    </citation>
    <scope>NUCLEOTIDE SEQUENCE</scope>
    <source>
        <strain evidence="3">CGMCC 1.12181</strain>
    </source>
</reference>
<feature type="compositionally biased region" description="Polar residues" evidence="1">
    <location>
        <begin position="387"/>
        <end position="400"/>
    </location>
</feature>
<dbReference type="RefSeq" id="WP_188364251.1">
    <property type="nucleotide sequence ID" value="NZ_BAABJF010000032.1"/>
</dbReference>
<accession>A0A917FJU9</accession>
<protein>
    <submittedName>
        <fullName evidence="3">Uncharacterized protein</fullName>
    </submittedName>
</protein>
<dbReference type="AlphaFoldDB" id="A0A917FJU9"/>
<proteinExistence type="predicted"/>
<dbReference type="EMBL" id="BMEO01000002">
    <property type="protein sequence ID" value="GGF88121.1"/>
    <property type="molecule type" value="Genomic_DNA"/>
</dbReference>
<keyword evidence="2" id="KW-0732">Signal</keyword>
<organism evidence="3 4">
    <name type="scientific">Marinicella pacifica</name>
    <dbReference type="NCBI Taxonomy" id="1171543"/>
    <lineage>
        <taxon>Bacteria</taxon>
        <taxon>Pseudomonadati</taxon>
        <taxon>Pseudomonadota</taxon>
        <taxon>Gammaproteobacteria</taxon>
        <taxon>Lysobacterales</taxon>
        <taxon>Marinicellaceae</taxon>
        <taxon>Marinicella</taxon>
    </lineage>
</organism>
<comment type="caution">
    <text evidence="3">The sequence shown here is derived from an EMBL/GenBank/DDBJ whole genome shotgun (WGS) entry which is preliminary data.</text>
</comment>
<evidence type="ECO:0000256" key="2">
    <source>
        <dbReference type="SAM" id="SignalP"/>
    </source>
</evidence>
<evidence type="ECO:0000313" key="3">
    <source>
        <dbReference type="EMBL" id="GGF88121.1"/>
    </source>
</evidence>
<feature type="region of interest" description="Disordered" evidence="1">
    <location>
        <begin position="379"/>
        <end position="400"/>
    </location>
</feature>
<evidence type="ECO:0000256" key="1">
    <source>
        <dbReference type="SAM" id="MobiDB-lite"/>
    </source>
</evidence>
<name>A0A917FJU9_9GAMM</name>
<sequence>MKRILILSGLILVSYHFQAIAAVHLSNDGTGQVAIVPFYSVVDGNETHLRVMNAGDQYKAVRVNVRTADITAQPVYSLNVYLRPHDTWRMAMGQRDGFIAAINTDTTCTLGLTDPNSQPVNWSNHIWTTGFIEVIEMGNISPATIGQYVNENEYCSLMEEAWADGGAWSDNPLAGLNPTAGELQVTTELFNGVAGYSFNIPVTMLADFYPEDSIVHTAAGSSEPNLDSGSHDSQIIYQGETIETTWEHGYEAVSALLMKETMTNEFNLIEAILGQTEWTMTFPTLAFHKTDPNFEDNFHNPINDFIFDVFSSEGNDIPYPCVGGKICFPVGKPKISYLDQHTAVYGFMNYYEDNYQSNLINMMADNAYAFDINYNSEHLSPERQKESQSGTAQLFLTSPHPNSPIKAQLIGVDSQSGSKQIYQGMPLIGFAVHFTYNNALPAVYSRSVKHTASRLVIEEQPD</sequence>
<keyword evidence="4" id="KW-1185">Reference proteome</keyword>
<evidence type="ECO:0000313" key="4">
    <source>
        <dbReference type="Proteomes" id="UP000605253"/>
    </source>
</evidence>
<reference evidence="3" key="2">
    <citation type="submission" date="2020-09" db="EMBL/GenBank/DDBJ databases">
        <authorList>
            <person name="Sun Q."/>
            <person name="Zhou Y."/>
        </authorList>
    </citation>
    <scope>NUCLEOTIDE SEQUENCE</scope>
    <source>
        <strain evidence="3">CGMCC 1.12181</strain>
    </source>
</reference>
<gene>
    <name evidence="3" type="ORF">GCM10011365_06590</name>
</gene>